<evidence type="ECO:0000256" key="1">
    <source>
        <dbReference type="SAM" id="Phobius"/>
    </source>
</evidence>
<accession>A0AAW8YM76</accession>
<dbReference type="RefSeq" id="WP_002830283.1">
    <property type="nucleotide sequence ID" value="NZ_CBCRXK010000002.1"/>
</dbReference>
<sequence length="351" mass="39433">MRQFKSPFIQKGTSWIKLLGLVCFFTILVSHTNTRASTTKNNQVSFDAEAILPKNQQSKASYFDLRVRAGSSEKLTIKLRNITNQKQRIIIETNNAITNQNGAIDYSKSKAQLLGTPSFKAMVSGPHSVILKPKEVRKVEFPLKIPTKGFKGTVLGGFYCYSKPLKNSPKEQGVSLLNNFAYTIGAKLECTNEVIHPKLTLKKVFPGLANGYLTVFATLENPQPVLLSRLDMRATVTKKGQSAVLKQVTKKISIAPRTRFCLPIDWDNEPLKSGRYVLTIHLKSPAGEKWLLKKEFSIKGDAEKLNKSAVEVKKPADNSLIYLMMDFLVMVILILGVYIYRLKHKNKKTEK</sequence>
<reference evidence="4" key="1">
    <citation type="journal article" date="2023" name="PeerJ">
        <title>Selection and evaluation of lactic acid bacteria from chicken feces in Thailand as potential probiotics.</title>
        <authorList>
            <person name="Khurajog B."/>
            <person name="Disastra Y."/>
            <person name="Lawwyne L.D."/>
            <person name="Sirichokchatchawan W."/>
            <person name="Niyomtham W."/>
            <person name="Yindee J."/>
            <person name="Hampson D.J."/>
            <person name="Prapasarakul N."/>
        </authorList>
    </citation>
    <scope>NUCLEOTIDE SEQUENCE</scope>
    <source>
        <strain evidence="4">BF14</strain>
    </source>
</reference>
<dbReference type="EMBL" id="JAWJAX010000002">
    <property type="protein sequence ID" value="MDV2910650.1"/>
    <property type="molecule type" value="Genomic_DNA"/>
</dbReference>
<keyword evidence="1" id="KW-0472">Membrane</keyword>
<protein>
    <submittedName>
        <fullName evidence="4">DUF916 and DUF3324 domain-containing protein</fullName>
    </submittedName>
</protein>
<evidence type="ECO:0000259" key="2">
    <source>
        <dbReference type="Pfam" id="PF06030"/>
    </source>
</evidence>
<dbReference type="Pfam" id="PF11797">
    <property type="entry name" value="WxLIP_HBD"/>
    <property type="match status" value="1"/>
</dbReference>
<name>A0AAW8YM76_PEDAC</name>
<dbReference type="Pfam" id="PF06030">
    <property type="entry name" value="WxLIP_PGBD"/>
    <property type="match status" value="1"/>
</dbReference>
<feature type="domain" description="WxL Interacting Protein peptidoglycan binding" evidence="2">
    <location>
        <begin position="46"/>
        <end position="160"/>
    </location>
</feature>
<gene>
    <name evidence="4" type="ORF">R0H03_02040</name>
</gene>
<dbReference type="InterPro" id="IPR010317">
    <property type="entry name" value="WxLIP_PGBD"/>
</dbReference>
<evidence type="ECO:0000259" key="3">
    <source>
        <dbReference type="Pfam" id="PF11797"/>
    </source>
</evidence>
<evidence type="ECO:0000313" key="4">
    <source>
        <dbReference type="EMBL" id="MDV2910650.1"/>
    </source>
</evidence>
<dbReference type="AlphaFoldDB" id="A0AAW8YM76"/>
<feature type="domain" description="WxL Interacting Protein host binding" evidence="3">
    <location>
        <begin position="171"/>
        <end position="307"/>
    </location>
</feature>
<keyword evidence="1" id="KW-1133">Transmembrane helix</keyword>
<reference evidence="4" key="2">
    <citation type="submission" date="2023-10" db="EMBL/GenBank/DDBJ databases">
        <authorList>
            <person name="Khurajog B."/>
        </authorList>
    </citation>
    <scope>NUCLEOTIDE SEQUENCE</scope>
    <source>
        <strain evidence="4">BF14</strain>
    </source>
</reference>
<proteinExistence type="predicted"/>
<organism evidence="4 5">
    <name type="scientific">Pediococcus acidilactici</name>
    <dbReference type="NCBI Taxonomy" id="1254"/>
    <lineage>
        <taxon>Bacteria</taxon>
        <taxon>Bacillati</taxon>
        <taxon>Bacillota</taxon>
        <taxon>Bacilli</taxon>
        <taxon>Lactobacillales</taxon>
        <taxon>Lactobacillaceae</taxon>
        <taxon>Pediococcus</taxon>
        <taxon>Pediococcus acidilactici group</taxon>
    </lineage>
</organism>
<keyword evidence="1" id="KW-0812">Transmembrane</keyword>
<dbReference type="Proteomes" id="UP001280415">
    <property type="component" value="Unassembled WGS sequence"/>
</dbReference>
<feature type="transmembrane region" description="Helical" evidence="1">
    <location>
        <begin position="320"/>
        <end position="340"/>
    </location>
</feature>
<evidence type="ECO:0000313" key="5">
    <source>
        <dbReference type="Proteomes" id="UP001280415"/>
    </source>
</evidence>
<comment type="caution">
    <text evidence="4">The sequence shown here is derived from an EMBL/GenBank/DDBJ whole genome shotgun (WGS) entry which is preliminary data.</text>
</comment>
<dbReference type="InterPro" id="IPR021759">
    <property type="entry name" value="WxLIP_HBD"/>
</dbReference>